<feature type="region of interest" description="Disordered" evidence="2">
    <location>
        <begin position="201"/>
        <end position="268"/>
    </location>
</feature>
<dbReference type="Proteomes" id="UP000736787">
    <property type="component" value="Unassembled WGS sequence"/>
</dbReference>
<comment type="caution">
    <text evidence="3">The sequence shown here is derived from an EMBL/GenBank/DDBJ whole genome shotgun (WGS) entry which is preliminary data.</text>
</comment>
<dbReference type="EMBL" id="RCMI01000413">
    <property type="protein sequence ID" value="KAG2912144.1"/>
    <property type="molecule type" value="Genomic_DNA"/>
</dbReference>
<evidence type="ECO:0000256" key="1">
    <source>
        <dbReference type="SAM" id="Coils"/>
    </source>
</evidence>
<name>A0A8T1C1U9_9STRA</name>
<keyword evidence="1" id="KW-0175">Coiled coil</keyword>
<protein>
    <recommendedName>
        <fullName evidence="6">Trichohyalin-plectin-homology domain-containing protein</fullName>
    </recommendedName>
</protein>
<dbReference type="EMBL" id="RCMK01000404">
    <property type="protein sequence ID" value="KAG2930860.1"/>
    <property type="molecule type" value="Genomic_DNA"/>
</dbReference>
<dbReference type="AlphaFoldDB" id="A0A8T1C1U9"/>
<evidence type="ECO:0000313" key="4">
    <source>
        <dbReference type="EMBL" id="KAG2930860.1"/>
    </source>
</evidence>
<feature type="coiled-coil region" evidence="1">
    <location>
        <begin position="271"/>
        <end position="537"/>
    </location>
</feature>
<evidence type="ECO:0008006" key="6">
    <source>
        <dbReference type="Google" id="ProtNLM"/>
    </source>
</evidence>
<evidence type="ECO:0000256" key="2">
    <source>
        <dbReference type="SAM" id="MobiDB-lite"/>
    </source>
</evidence>
<dbReference type="Proteomes" id="UP000774804">
    <property type="component" value="Unassembled WGS sequence"/>
</dbReference>
<organism evidence="3 5">
    <name type="scientific">Phytophthora cactorum</name>
    <dbReference type="NCBI Taxonomy" id="29920"/>
    <lineage>
        <taxon>Eukaryota</taxon>
        <taxon>Sar</taxon>
        <taxon>Stramenopiles</taxon>
        <taxon>Oomycota</taxon>
        <taxon>Peronosporomycetes</taxon>
        <taxon>Peronosporales</taxon>
        <taxon>Peronosporaceae</taxon>
        <taxon>Phytophthora</taxon>
    </lineage>
</organism>
<proteinExistence type="predicted"/>
<evidence type="ECO:0000313" key="3">
    <source>
        <dbReference type="EMBL" id="KAG2912144.1"/>
    </source>
</evidence>
<accession>A0A8T1C1U9</accession>
<gene>
    <name evidence="3" type="ORF">PC115_g12409</name>
    <name evidence="4" type="ORF">PC117_g13627</name>
</gene>
<dbReference type="VEuPathDB" id="FungiDB:PC110_g8755"/>
<reference evidence="3" key="1">
    <citation type="submission" date="2018-10" db="EMBL/GenBank/DDBJ databases">
        <title>Effector identification in a new, highly contiguous assembly of the strawberry crown rot pathogen Phytophthora cactorum.</title>
        <authorList>
            <person name="Armitage A.D."/>
            <person name="Nellist C.F."/>
            <person name="Bates H."/>
            <person name="Vickerstaff R.J."/>
            <person name="Harrison R.J."/>
        </authorList>
    </citation>
    <scope>NUCLEOTIDE SEQUENCE</scope>
    <source>
        <strain evidence="3">4032</strain>
        <strain evidence="4">4040</strain>
    </source>
</reference>
<evidence type="ECO:0000313" key="5">
    <source>
        <dbReference type="Proteomes" id="UP000774804"/>
    </source>
</evidence>
<feature type="compositionally biased region" description="Basic and acidic residues" evidence="2">
    <location>
        <begin position="234"/>
        <end position="256"/>
    </location>
</feature>
<sequence>MRPDPVAAGTSSTEMPVLVVLTSMATMLEKPFGRYQFVKRIANALRGACTPRCRDERRKTASDVRRAATKIAKGNVLPIVGLRASAAPPEICQHTCTCCSTTQHISAVVSASELPAASELLGATPAMVAGGLVLTQAQRTLVEKSRAVKQQRAAALEAQHELDARARAHVQEIKTRCQSHYAPTARRLILRHVGEELARVAHRERQLPSKARSAPTHVSNNINCKASGPSAPSNHEDEQQQKPRSADDGYDEERFGSVRRPPRKQPPNLWVPIFEQEVAEVQQAKEEAERKRLAAAAEYRERLSQQEADKQRNRLDEKAVADGYARAQAAQQAAWREQEKAKQKERQDQVVLEAQRWQQDLRAQAEALRVAQEKKERNERRVLERFHMLDEQETRRKAERKAADMEEVVRVKQANAQQLELKRLAVLREQQQDHKLQQAYERKLEEQEAARRAELDAILVKQSHKVKLALLNVKSAEEKAREDEERALAVQAAVRARETELLELKERKKREAARAQVQALTLQKEEKKSRRLSLEQQEAVYASKFKADFQSWQKEQVAAKVKVHQRNREYQKLVRQQMSEDAMRRADEDKYGMTLLEAELNTKLLQKAGITSPPEDIHRR</sequence>
<dbReference type="VEuPathDB" id="FungiDB:PC110_g8756"/>